<name>A0A7X2S573_9BACI</name>
<dbReference type="AlphaFoldDB" id="A0A7X2S573"/>
<dbReference type="InterPro" id="IPR037523">
    <property type="entry name" value="VOC_core"/>
</dbReference>
<dbReference type="Gene3D" id="3.10.180.10">
    <property type="entry name" value="2,3-Dihydroxybiphenyl 1,2-Dioxygenase, domain 1"/>
    <property type="match status" value="2"/>
</dbReference>
<evidence type="ECO:0000313" key="2">
    <source>
        <dbReference type="EMBL" id="MTH53617.1"/>
    </source>
</evidence>
<dbReference type="EMBL" id="WMIB01000007">
    <property type="protein sequence ID" value="MTH53617.1"/>
    <property type="molecule type" value="Genomic_DNA"/>
</dbReference>
<gene>
    <name evidence="2" type="ORF">GKZ89_09400</name>
</gene>
<evidence type="ECO:0000259" key="1">
    <source>
        <dbReference type="PROSITE" id="PS51819"/>
    </source>
</evidence>
<feature type="domain" description="VOC" evidence="1">
    <location>
        <begin position="10"/>
        <end position="127"/>
    </location>
</feature>
<dbReference type="InterPro" id="IPR029068">
    <property type="entry name" value="Glyas_Bleomycin-R_OHBP_Dase"/>
</dbReference>
<dbReference type="OrthoDB" id="9792626at2"/>
<dbReference type="Proteomes" id="UP000434639">
    <property type="component" value="Unassembled WGS sequence"/>
</dbReference>
<dbReference type="InterPro" id="IPR004360">
    <property type="entry name" value="Glyas_Fos-R_dOase_dom"/>
</dbReference>
<sequence>MKFQQSPNTYVSEITLLTSNWDEMIRFYYSLLGFKEMVRTSHRAVFSADGRTPLITLEKKEGLFPKEPRRSGLYHFALLLPSRKDLAAFLHHFAGTGWPIQGASDHLVSEAVYFADPDGNGIEVYADRPDDTWIWQNSAVQMATEPLRVNELLAEATAREWNGMPAETGMGHIHLHVSSLTEAGTFYTEGLGFEPVAEYGSQALFLSTGGYHHHIGLNTWNGTGAPSPSENSARMASFTITYPSEEKREAAAGRLKGLGASLAYSGQEIRTADPSGNWIILQIVKRES</sequence>
<dbReference type="PROSITE" id="PS51819">
    <property type="entry name" value="VOC"/>
    <property type="match status" value="2"/>
</dbReference>
<dbReference type="PANTHER" id="PTHR43279:SF1">
    <property type="entry name" value="CATECHOL-2,3-DIOXYGENASE"/>
    <property type="match status" value="1"/>
</dbReference>
<dbReference type="Pfam" id="PF00903">
    <property type="entry name" value="Glyoxalase"/>
    <property type="match status" value="2"/>
</dbReference>
<evidence type="ECO:0000313" key="3">
    <source>
        <dbReference type="Proteomes" id="UP000434639"/>
    </source>
</evidence>
<protein>
    <submittedName>
        <fullName evidence="2">Glyoxalase</fullName>
    </submittedName>
</protein>
<dbReference type="RefSeq" id="WP_155112149.1">
    <property type="nucleotide sequence ID" value="NZ_WMIB01000007.1"/>
</dbReference>
<reference evidence="2 3" key="1">
    <citation type="journal article" date="2017" name="Int. J. Syst. Evol. Microbiol.">
        <title>Bacillus mangrovi sp. nov., isolated from a sediment sample from a mangrove forest.</title>
        <authorList>
            <person name="Gupta V."/>
            <person name="Singh P.K."/>
            <person name="Korpole S."/>
            <person name="Tanuku N.R.S."/>
            <person name="Pinnaka A.K."/>
        </authorList>
    </citation>
    <scope>NUCLEOTIDE SEQUENCE [LARGE SCALE GENOMIC DNA]</scope>
    <source>
        <strain evidence="2 3">KCTC 33872</strain>
    </source>
</reference>
<organism evidence="2 3">
    <name type="scientific">Metabacillus mangrovi</name>
    <dbReference type="NCBI Taxonomy" id="1491830"/>
    <lineage>
        <taxon>Bacteria</taxon>
        <taxon>Bacillati</taxon>
        <taxon>Bacillota</taxon>
        <taxon>Bacilli</taxon>
        <taxon>Bacillales</taxon>
        <taxon>Bacillaceae</taxon>
        <taxon>Metabacillus</taxon>
    </lineage>
</organism>
<feature type="domain" description="VOC" evidence="1">
    <location>
        <begin position="169"/>
        <end position="284"/>
    </location>
</feature>
<accession>A0A7X2S573</accession>
<keyword evidence="3" id="KW-1185">Reference proteome</keyword>
<proteinExistence type="predicted"/>
<dbReference type="PANTHER" id="PTHR43279">
    <property type="entry name" value="CATECHOL-2,3-DIOXYGENASE"/>
    <property type="match status" value="1"/>
</dbReference>
<comment type="caution">
    <text evidence="2">The sequence shown here is derived from an EMBL/GenBank/DDBJ whole genome shotgun (WGS) entry which is preliminary data.</text>
</comment>
<dbReference type="SUPFAM" id="SSF54593">
    <property type="entry name" value="Glyoxalase/Bleomycin resistance protein/Dihydroxybiphenyl dioxygenase"/>
    <property type="match status" value="2"/>
</dbReference>